<dbReference type="AlphaFoldDB" id="A0A7V4DD41"/>
<gene>
    <name evidence="2" type="ORF">ENV30_01455</name>
</gene>
<reference evidence="2" key="1">
    <citation type="journal article" date="2020" name="mSystems">
        <title>Genome- and Community-Level Interaction Insights into Carbon Utilization and Element Cycling Functions of Hydrothermarchaeota in Hydrothermal Sediment.</title>
        <authorList>
            <person name="Zhou Z."/>
            <person name="Liu Y."/>
            <person name="Xu W."/>
            <person name="Pan J."/>
            <person name="Luo Z.H."/>
            <person name="Li M."/>
        </authorList>
    </citation>
    <scope>NUCLEOTIDE SEQUENCE [LARGE SCALE GENOMIC DNA]</scope>
    <source>
        <strain evidence="2">SpSt-747</strain>
    </source>
</reference>
<dbReference type="Pfam" id="PF02566">
    <property type="entry name" value="OsmC"/>
    <property type="match status" value="1"/>
</dbReference>
<protein>
    <submittedName>
        <fullName evidence="2">OsmC family peroxiredoxin</fullName>
    </submittedName>
</protein>
<comment type="caution">
    <text evidence="2">The sequence shown here is derived from an EMBL/GenBank/DDBJ whole genome shotgun (WGS) entry which is preliminary data.</text>
</comment>
<dbReference type="PANTHER" id="PTHR35368:SF1">
    <property type="entry name" value="HYDROPEROXIDE REDUCTASE"/>
    <property type="match status" value="1"/>
</dbReference>
<dbReference type="PANTHER" id="PTHR35368">
    <property type="entry name" value="HYDROPEROXIDE REDUCTASE"/>
    <property type="match status" value="1"/>
</dbReference>
<dbReference type="InterPro" id="IPR003718">
    <property type="entry name" value="OsmC/Ohr_fam"/>
</dbReference>
<sequence length="146" mass="15884">MGVLTFKASGEWVEGLRIDTRVRNFSLSFDEPPSLGGKDSAPNPVEGILAALIGCLGIVTVVVAREKNLPVERIAIEAEGDLDPRGFMGQYDVVRPGFLSIRFVVKVSGKLSEEELQQLLDEVKKRCPVSDVLSNGTEVSGRIERT</sequence>
<dbReference type="InterPro" id="IPR036102">
    <property type="entry name" value="OsmC/Ohrsf"/>
</dbReference>
<keyword evidence="1" id="KW-0472">Membrane</keyword>
<dbReference type="Gene3D" id="3.30.300.20">
    <property type="match status" value="1"/>
</dbReference>
<dbReference type="InterPro" id="IPR052924">
    <property type="entry name" value="OsmC/Ohr_hydroprdx_reductase"/>
</dbReference>
<organism evidence="2">
    <name type="scientific">Candidatus Caldatribacterium californiense</name>
    <dbReference type="NCBI Taxonomy" id="1454726"/>
    <lineage>
        <taxon>Bacteria</taxon>
        <taxon>Pseudomonadati</taxon>
        <taxon>Atribacterota</taxon>
        <taxon>Atribacteria</taxon>
        <taxon>Atribacterales</taxon>
        <taxon>Candidatus Caldatribacteriaceae</taxon>
        <taxon>Candidatus Caldatribacterium</taxon>
    </lineage>
</organism>
<dbReference type="EMBL" id="DTFV01000027">
    <property type="protein sequence ID" value="HGI29968.1"/>
    <property type="molecule type" value="Genomic_DNA"/>
</dbReference>
<name>A0A7V4DD41_9BACT</name>
<accession>A0A7V4DD41</accession>
<feature type="transmembrane region" description="Helical" evidence="1">
    <location>
        <begin position="47"/>
        <end position="64"/>
    </location>
</feature>
<evidence type="ECO:0000313" key="2">
    <source>
        <dbReference type="EMBL" id="HGI29968.1"/>
    </source>
</evidence>
<evidence type="ECO:0000256" key="1">
    <source>
        <dbReference type="SAM" id="Phobius"/>
    </source>
</evidence>
<keyword evidence="1" id="KW-0812">Transmembrane</keyword>
<keyword evidence="1" id="KW-1133">Transmembrane helix</keyword>
<dbReference type="SUPFAM" id="SSF82784">
    <property type="entry name" value="OsmC-like"/>
    <property type="match status" value="1"/>
</dbReference>
<proteinExistence type="predicted"/>
<dbReference type="InterPro" id="IPR015946">
    <property type="entry name" value="KH_dom-like_a/b"/>
</dbReference>